<organism evidence="1 2">
    <name type="scientific">Desulforamulus putei DSM 12395</name>
    <dbReference type="NCBI Taxonomy" id="1121429"/>
    <lineage>
        <taxon>Bacteria</taxon>
        <taxon>Bacillati</taxon>
        <taxon>Bacillota</taxon>
        <taxon>Clostridia</taxon>
        <taxon>Eubacteriales</taxon>
        <taxon>Peptococcaceae</taxon>
        <taxon>Desulforamulus</taxon>
    </lineage>
</organism>
<dbReference type="Proteomes" id="UP000184148">
    <property type="component" value="Unassembled WGS sequence"/>
</dbReference>
<dbReference type="AlphaFoldDB" id="A0A1M5A7L8"/>
<dbReference type="EMBL" id="FQUY01000016">
    <property type="protein sequence ID" value="SHF26164.1"/>
    <property type="molecule type" value="Genomic_DNA"/>
</dbReference>
<protein>
    <submittedName>
        <fullName evidence="1">Uncharacterized protein</fullName>
    </submittedName>
</protein>
<dbReference type="RefSeq" id="WP_073239436.1">
    <property type="nucleotide sequence ID" value="NZ_FQUY01000016.1"/>
</dbReference>
<name>A0A1M5A7L8_9FIRM</name>
<dbReference type="Pfam" id="PF20213">
    <property type="entry name" value="DUF6573"/>
    <property type="match status" value="1"/>
</dbReference>
<dbReference type="STRING" id="1121429.SAMN02745133_02200"/>
<dbReference type="OrthoDB" id="4556966at2"/>
<dbReference type="InterPro" id="IPR046480">
    <property type="entry name" value="DUF6573"/>
</dbReference>
<gene>
    <name evidence="1" type="ORF">SAMN02745133_02200</name>
</gene>
<evidence type="ECO:0000313" key="1">
    <source>
        <dbReference type="EMBL" id="SHF26164.1"/>
    </source>
</evidence>
<proteinExistence type="predicted"/>
<accession>A0A1M5A7L8</accession>
<evidence type="ECO:0000313" key="2">
    <source>
        <dbReference type="Proteomes" id="UP000184148"/>
    </source>
</evidence>
<sequence length="128" mass="14506">MESLLDFGEVIYTYTRQQAIEDGVLIDVSQTAMEVGFRYPVAVTQAVWTELITPDEADRTQGQSETGRLWDVLWMCYLAARRSRAQSQIMFSVEAVRGNHRETVKLKALCHPGDRGEPVVTIMLPDED</sequence>
<keyword evidence="2" id="KW-1185">Reference proteome</keyword>
<reference evidence="2" key="1">
    <citation type="submission" date="2016-11" db="EMBL/GenBank/DDBJ databases">
        <authorList>
            <person name="Varghese N."/>
            <person name="Submissions S."/>
        </authorList>
    </citation>
    <scope>NUCLEOTIDE SEQUENCE [LARGE SCALE GENOMIC DNA]</scope>
    <source>
        <strain evidence="2">DSM 12395</strain>
    </source>
</reference>